<feature type="non-terminal residue" evidence="2">
    <location>
        <position position="131"/>
    </location>
</feature>
<organism evidence="2 3">
    <name type="scientific">Phytophthora sojae (strain P6497)</name>
    <name type="common">Soybean stem and root rot agent</name>
    <name type="synonym">Phytophthora megasperma f. sp. glycines</name>
    <dbReference type="NCBI Taxonomy" id="1094619"/>
    <lineage>
        <taxon>Eukaryota</taxon>
        <taxon>Sar</taxon>
        <taxon>Stramenopiles</taxon>
        <taxon>Oomycota</taxon>
        <taxon>Peronosporomycetes</taxon>
        <taxon>Peronosporales</taxon>
        <taxon>Peronosporaceae</taxon>
        <taxon>Phytophthora</taxon>
    </lineage>
</organism>
<dbReference type="RefSeq" id="XP_009514849.1">
    <property type="nucleotide sequence ID" value="XM_009516554.1"/>
</dbReference>
<feature type="signal peptide" evidence="1">
    <location>
        <begin position="1"/>
        <end position="20"/>
    </location>
</feature>
<gene>
    <name evidence="2" type="ORF">PHYSODRAFT_434439</name>
</gene>
<keyword evidence="3" id="KW-1185">Reference proteome</keyword>
<dbReference type="Proteomes" id="UP000002640">
    <property type="component" value="Unassembled WGS sequence"/>
</dbReference>
<accession>G4YEN3</accession>
<proteinExistence type="predicted"/>
<dbReference type="AlphaFoldDB" id="G4YEN3"/>
<evidence type="ECO:0000313" key="2">
    <source>
        <dbReference type="EMBL" id="EGZ27574.1"/>
    </source>
</evidence>
<protein>
    <recommendedName>
        <fullName evidence="4">PiggyBac transposable element-derived protein domain-containing protein</fullName>
    </recommendedName>
</protein>
<keyword evidence="1" id="KW-0732">Signal</keyword>
<dbReference type="EMBL" id="JH159151">
    <property type="protein sequence ID" value="EGZ27574.1"/>
    <property type="molecule type" value="Genomic_DNA"/>
</dbReference>
<dbReference type="PANTHER" id="PTHR46599:SF3">
    <property type="entry name" value="PIGGYBAC TRANSPOSABLE ELEMENT-DERIVED PROTEIN 4"/>
    <property type="match status" value="1"/>
</dbReference>
<feature type="non-terminal residue" evidence="2">
    <location>
        <position position="1"/>
    </location>
</feature>
<evidence type="ECO:0000256" key="1">
    <source>
        <dbReference type="SAM" id="SignalP"/>
    </source>
</evidence>
<dbReference type="InParanoid" id="G4YEN3"/>
<sequence>SPLALFFYFMPVVLWQHIAACSNEYHREVLPLRAGGAYLSYKNKRRLNPKLPRKTKRDIPYEMEGMKLILPHKLCRWVGLLVARMIAPNRAKPSNHWKTTDEGAISRGRFGSVLARDRLMEISRNLQFKSN</sequence>
<dbReference type="PANTHER" id="PTHR46599">
    <property type="entry name" value="PIGGYBAC TRANSPOSABLE ELEMENT-DERIVED PROTEIN 4"/>
    <property type="match status" value="1"/>
</dbReference>
<evidence type="ECO:0008006" key="4">
    <source>
        <dbReference type="Google" id="ProtNLM"/>
    </source>
</evidence>
<feature type="chain" id="PRO_5003471435" description="PiggyBac transposable element-derived protein domain-containing protein" evidence="1">
    <location>
        <begin position="21"/>
        <end position="131"/>
    </location>
</feature>
<evidence type="ECO:0000313" key="3">
    <source>
        <dbReference type="Proteomes" id="UP000002640"/>
    </source>
</evidence>
<dbReference type="GeneID" id="20652428"/>
<dbReference type="KEGG" id="psoj:PHYSODRAFT_434439"/>
<reference evidence="2 3" key="1">
    <citation type="journal article" date="2006" name="Science">
        <title>Phytophthora genome sequences uncover evolutionary origins and mechanisms of pathogenesis.</title>
        <authorList>
            <person name="Tyler B.M."/>
            <person name="Tripathy S."/>
            <person name="Zhang X."/>
            <person name="Dehal P."/>
            <person name="Jiang R.H."/>
            <person name="Aerts A."/>
            <person name="Arredondo F.D."/>
            <person name="Baxter L."/>
            <person name="Bensasson D."/>
            <person name="Beynon J.L."/>
            <person name="Chapman J."/>
            <person name="Damasceno C.M."/>
            <person name="Dorrance A.E."/>
            <person name="Dou D."/>
            <person name="Dickerman A.W."/>
            <person name="Dubchak I.L."/>
            <person name="Garbelotto M."/>
            <person name="Gijzen M."/>
            <person name="Gordon S.G."/>
            <person name="Govers F."/>
            <person name="Grunwald N.J."/>
            <person name="Huang W."/>
            <person name="Ivors K.L."/>
            <person name="Jones R.W."/>
            <person name="Kamoun S."/>
            <person name="Krampis K."/>
            <person name="Lamour K.H."/>
            <person name="Lee M.K."/>
            <person name="McDonald W.H."/>
            <person name="Medina M."/>
            <person name="Meijer H.J."/>
            <person name="Nordberg E.K."/>
            <person name="Maclean D.J."/>
            <person name="Ospina-Giraldo M.D."/>
            <person name="Morris P.F."/>
            <person name="Phuntumart V."/>
            <person name="Putnam N.H."/>
            <person name="Rash S."/>
            <person name="Rose J.K."/>
            <person name="Sakihama Y."/>
            <person name="Salamov A.A."/>
            <person name="Savidor A."/>
            <person name="Scheuring C.F."/>
            <person name="Smith B.M."/>
            <person name="Sobral B.W."/>
            <person name="Terry A."/>
            <person name="Torto-Alalibo T.A."/>
            <person name="Win J."/>
            <person name="Xu Z."/>
            <person name="Zhang H."/>
            <person name="Grigoriev I.V."/>
            <person name="Rokhsar D.S."/>
            <person name="Boore J.L."/>
        </authorList>
    </citation>
    <scope>NUCLEOTIDE SEQUENCE [LARGE SCALE GENOMIC DNA]</scope>
    <source>
        <strain evidence="2 3">P6497</strain>
    </source>
</reference>
<name>G4YEN3_PHYSP</name>